<dbReference type="PANTHER" id="PTHR40465:SF1">
    <property type="entry name" value="DUF6534 DOMAIN-CONTAINING PROTEIN"/>
    <property type="match status" value="1"/>
</dbReference>
<feature type="transmembrane region" description="Helical" evidence="2">
    <location>
        <begin position="172"/>
        <end position="198"/>
    </location>
</feature>
<feature type="transmembrane region" description="Helical" evidence="2">
    <location>
        <begin position="12"/>
        <end position="33"/>
    </location>
</feature>
<evidence type="ECO:0000256" key="1">
    <source>
        <dbReference type="SAM" id="MobiDB-lite"/>
    </source>
</evidence>
<feature type="transmembrane region" description="Helical" evidence="2">
    <location>
        <begin position="45"/>
        <end position="64"/>
    </location>
</feature>
<evidence type="ECO:0000313" key="5">
    <source>
        <dbReference type="Proteomes" id="UP001221757"/>
    </source>
</evidence>
<dbReference type="AlphaFoldDB" id="A0AAD7G9R3"/>
<comment type="caution">
    <text evidence="4">The sequence shown here is derived from an EMBL/GenBank/DDBJ whole genome shotgun (WGS) entry which is preliminary data.</text>
</comment>
<keyword evidence="2" id="KW-1133">Transmembrane helix</keyword>
<reference evidence="4" key="1">
    <citation type="submission" date="2023-03" db="EMBL/GenBank/DDBJ databases">
        <title>Massive genome expansion in bonnet fungi (Mycena s.s.) driven by repeated elements and novel gene families across ecological guilds.</title>
        <authorList>
            <consortium name="Lawrence Berkeley National Laboratory"/>
            <person name="Harder C.B."/>
            <person name="Miyauchi S."/>
            <person name="Viragh M."/>
            <person name="Kuo A."/>
            <person name="Thoen E."/>
            <person name="Andreopoulos B."/>
            <person name="Lu D."/>
            <person name="Skrede I."/>
            <person name="Drula E."/>
            <person name="Henrissat B."/>
            <person name="Morin E."/>
            <person name="Kohler A."/>
            <person name="Barry K."/>
            <person name="LaButti K."/>
            <person name="Morin E."/>
            <person name="Salamov A."/>
            <person name="Lipzen A."/>
            <person name="Mereny Z."/>
            <person name="Hegedus B."/>
            <person name="Baldrian P."/>
            <person name="Stursova M."/>
            <person name="Weitz H."/>
            <person name="Taylor A."/>
            <person name="Grigoriev I.V."/>
            <person name="Nagy L.G."/>
            <person name="Martin F."/>
            <person name="Kauserud H."/>
        </authorList>
    </citation>
    <scope>NUCLEOTIDE SEQUENCE</scope>
    <source>
        <strain evidence="4">CBHHK067</strain>
    </source>
</reference>
<protein>
    <recommendedName>
        <fullName evidence="3">DUF6534 domain-containing protein</fullName>
    </recommendedName>
</protein>
<keyword evidence="2" id="KW-0812">Transmembrane</keyword>
<evidence type="ECO:0000313" key="4">
    <source>
        <dbReference type="EMBL" id="KAJ7681261.1"/>
    </source>
</evidence>
<dbReference type="InterPro" id="IPR045339">
    <property type="entry name" value="DUF6534"/>
</dbReference>
<proteinExistence type="predicted"/>
<keyword evidence="2" id="KW-0472">Membrane</keyword>
<sequence length="333" mass="36993">MATVHNTLGLMYDAVVISAVLYGAGILQYWIYYQKYSRKDPLMNRVLVALVLIVNTCQLGLLTASCKFSGGKSELCLITYTVYEYLVTGHLDPLAFSRNVKTLTISIYPSATIVLMGRNFSAYRIYRLSNGNYILAGSITLPSLVIYGCILFSAATFMGYQDIAQFQNIKSLSLAIAVLGAVVDTLISVIIIHLLIYYKGDNTDRKTTDLLNYLIIFTFSAGLPVTLASVASAISLAVAPNTLVYIFWFSLLPNLYTNSLMVTLNSRAYIRSRGSDESIQMQSSLRFRSRPEIISSPRSGPDDSPIAIRIRKPTENELDLDHYSTEDSESREI</sequence>
<evidence type="ECO:0000256" key="2">
    <source>
        <dbReference type="SAM" id="Phobius"/>
    </source>
</evidence>
<evidence type="ECO:0000259" key="3">
    <source>
        <dbReference type="Pfam" id="PF20152"/>
    </source>
</evidence>
<feature type="transmembrane region" description="Helical" evidence="2">
    <location>
        <begin position="133"/>
        <end position="160"/>
    </location>
</feature>
<dbReference type="Pfam" id="PF20152">
    <property type="entry name" value="DUF6534"/>
    <property type="match status" value="1"/>
</dbReference>
<dbReference type="PANTHER" id="PTHR40465">
    <property type="entry name" value="CHROMOSOME 1, WHOLE GENOME SHOTGUN SEQUENCE"/>
    <property type="match status" value="1"/>
</dbReference>
<feature type="domain" description="DUF6534" evidence="3">
    <location>
        <begin position="181"/>
        <end position="269"/>
    </location>
</feature>
<gene>
    <name evidence="4" type="ORF">B0H17DRAFT_68328</name>
</gene>
<feature type="transmembrane region" description="Helical" evidence="2">
    <location>
        <begin position="245"/>
        <end position="264"/>
    </location>
</feature>
<organism evidence="4 5">
    <name type="scientific">Mycena rosella</name>
    <name type="common">Pink bonnet</name>
    <name type="synonym">Agaricus rosellus</name>
    <dbReference type="NCBI Taxonomy" id="1033263"/>
    <lineage>
        <taxon>Eukaryota</taxon>
        <taxon>Fungi</taxon>
        <taxon>Dikarya</taxon>
        <taxon>Basidiomycota</taxon>
        <taxon>Agaricomycotina</taxon>
        <taxon>Agaricomycetes</taxon>
        <taxon>Agaricomycetidae</taxon>
        <taxon>Agaricales</taxon>
        <taxon>Marasmiineae</taxon>
        <taxon>Mycenaceae</taxon>
        <taxon>Mycena</taxon>
    </lineage>
</organism>
<dbReference type="Proteomes" id="UP001221757">
    <property type="component" value="Unassembled WGS sequence"/>
</dbReference>
<feature type="region of interest" description="Disordered" evidence="1">
    <location>
        <begin position="314"/>
        <end position="333"/>
    </location>
</feature>
<dbReference type="EMBL" id="JARKIE010000120">
    <property type="protein sequence ID" value="KAJ7681261.1"/>
    <property type="molecule type" value="Genomic_DNA"/>
</dbReference>
<keyword evidence="5" id="KW-1185">Reference proteome</keyword>
<accession>A0AAD7G9R3</accession>
<name>A0AAD7G9R3_MYCRO</name>
<feature type="transmembrane region" description="Helical" evidence="2">
    <location>
        <begin position="103"/>
        <end position="121"/>
    </location>
</feature>
<feature type="transmembrane region" description="Helical" evidence="2">
    <location>
        <begin position="210"/>
        <end position="239"/>
    </location>
</feature>